<name>A0A9N9QL24_9NEOP</name>
<evidence type="ECO:0000313" key="2">
    <source>
        <dbReference type="EMBL" id="CAG9782370.1"/>
    </source>
</evidence>
<protein>
    <recommendedName>
        <fullName evidence="1">Peptidase S1 domain-containing protein</fullName>
    </recommendedName>
</protein>
<sequence>MPINLDSYKKISAVDYSTLFGQEIVAAGYGITKHSHGNVFASTFHLNKNLQVLKFLVRKCSEKGTDVIRPNMCLSPRCGGTSVACGGDSGGPLLHPSGIVGVLTASSSFGCRPDFKAHGYTLDFGIATPVSPYIQWIHDTIK</sequence>
<evidence type="ECO:0000313" key="3">
    <source>
        <dbReference type="Proteomes" id="UP001153714"/>
    </source>
</evidence>
<reference evidence="2" key="2">
    <citation type="submission" date="2022-10" db="EMBL/GenBank/DDBJ databases">
        <authorList>
            <consortium name="ENA_rothamsted_submissions"/>
            <consortium name="culmorum"/>
            <person name="King R."/>
        </authorList>
    </citation>
    <scope>NUCLEOTIDE SEQUENCE</scope>
</reference>
<dbReference type="Proteomes" id="UP001153714">
    <property type="component" value="Chromosome 1"/>
</dbReference>
<feature type="domain" description="Peptidase S1" evidence="1">
    <location>
        <begin position="19"/>
        <end position="137"/>
    </location>
</feature>
<dbReference type="OrthoDB" id="7452977at2759"/>
<evidence type="ECO:0000259" key="1">
    <source>
        <dbReference type="Pfam" id="PF00089"/>
    </source>
</evidence>
<accession>A0A9N9QL24</accession>
<keyword evidence="3" id="KW-1185">Reference proteome</keyword>
<reference evidence="2" key="1">
    <citation type="submission" date="2021-12" db="EMBL/GenBank/DDBJ databases">
        <authorList>
            <person name="King R."/>
        </authorList>
    </citation>
    <scope>NUCLEOTIDE SEQUENCE</scope>
</reference>
<dbReference type="InterPro" id="IPR043504">
    <property type="entry name" value="Peptidase_S1_PA_chymotrypsin"/>
</dbReference>
<proteinExistence type="predicted"/>
<dbReference type="InterPro" id="IPR009003">
    <property type="entry name" value="Peptidase_S1_PA"/>
</dbReference>
<dbReference type="Gene3D" id="2.40.10.10">
    <property type="entry name" value="Trypsin-like serine proteases"/>
    <property type="match status" value="1"/>
</dbReference>
<dbReference type="GO" id="GO:0004252">
    <property type="term" value="F:serine-type endopeptidase activity"/>
    <property type="evidence" value="ECO:0007669"/>
    <property type="project" value="InterPro"/>
</dbReference>
<organism evidence="2 3">
    <name type="scientific">Diatraea saccharalis</name>
    <name type="common">sugarcane borer</name>
    <dbReference type="NCBI Taxonomy" id="40085"/>
    <lineage>
        <taxon>Eukaryota</taxon>
        <taxon>Metazoa</taxon>
        <taxon>Ecdysozoa</taxon>
        <taxon>Arthropoda</taxon>
        <taxon>Hexapoda</taxon>
        <taxon>Insecta</taxon>
        <taxon>Pterygota</taxon>
        <taxon>Neoptera</taxon>
        <taxon>Endopterygota</taxon>
        <taxon>Lepidoptera</taxon>
        <taxon>Glossata</taxon>
        <taxon>Ditrysia</taxon>
        <taxon>Pyraloidea</taxon>
        <taxon>Crambidae</taxon>
        <taxon>Crambinae</taxon>
        <taxon>Diatraea</taxon>
    </lineage>
</organism>
<dbReference type="EMBL" id="OU893332">
    <property type="protein sequence ID" value="CAG9782370.1"/>
    <property type="molecule type" value="Genomic_DNA"/>
</dbReference>
<dbReference type="GO" id="GO:0006508">
    <property type="term" value="P:proteolysis"/>
    <property type="evidence" value="ECO:0007669"/>
    <property type="project" value="InterPro"/>
</dbReference>
<dbReference type="SUPFAM" id="SSF50494">
    <property type="entry name" value="Trypsin-like serine proteases"/>
    <property type="match status" value="1"/>
</dbReference>
<gene>
    <name evidence="2" type="ORF">DIATSA_LOCUS630</name>
</gene>
<dbReference type="InterPro" id="IPR001254">
    <property type="entry name" value="Trypsin_dom"/>
</dbReference>
<dbReference type="Pfam" id="PF00089">
    <property type="entry name" value="Trypsin"/>
    <property type="match status" value="1"/>
</dbReference>
<dbReference type="AlphaFoldDB" id="A0A9N9QL24"/>